<keyword evidence="12" id="KW-0520">NAD</keyword>
<dbReference type="PANTHER" id="PTHR43105:SF14">
    <property type="entry name" value="FORMATE DEHYDROGENASE H"/>
    <property type="match status" value="1"/>
</dbReference>
<keyword evidence="5" id="KW-0001">2Fe-2S</keyword>
<dbReference type="GO" id="GO:0003954">
    <property type="term" value="F:NADH dehydrogenase activity"/>
    <property type="evidence" value="ECO:0007669"/>
    <property type="project" value="TreeGrafter"/>
</dbReference>
<evidence type="ECO:0000256" key="13">
    <source>
        <dbReference type="ARBA" id="ARBA00023136"/>
    </source>
</evidence>
<dbReference type="Gene3D" id="3.40.50.740">
    <property type="match status" value="1"/>
</dbReference>
<dbReference type="InterPro" id="IPR027467">
    <property type="entry name" value="MopterinOxRdtase_cofactor_BS"/>
</dbReference>
<dbReference type="PROSITE" id="PS51379">
    <property type="entry name" value="4FE4S_FER_2"/>
    <property type="match status" value="2"/>
</dbReference>
<keyword evidence="11" id="KW-0411">Iron-sulfur</keyword>
<evidence type="ECO:0000256" key="7">
    <source>
        <dbReference type="ARBA" id="ARBA00022737"/>
    </source>
</evidence>
<dbReference type="Gene3D" id="3.10.20.740">
    <property type="match status" value="1"/>
</dbReference>
<dbReference type="InterPro" id="IPR006656">
    <property type="entry name" value="Mopterin_OxRdtase"/>
</dbReference>
<protein>
    <submittedName>
        <fullName evidence="18">Formate dehydrogenase</fullName>
        <ecNumber evidence="18">1.2.1.2</ecNumber>
    </submittedName>
</protein>
<proteinExistence type="inferred from homology"/>
<dbReference type="Pfam" id="PF10588">
    <property type="entry name" value="NADH-G_4Fe-4S_3"/>
    <property type="match status" value="1"/>
</dbReference>
<dbReference type="EMBL" id="CACRTT010000023">
    <property type="protein sequence ID" value="VYU37129.1"/>
    <property type="molecule type" value="Genomic_DNA"/>
</dbReference>
<dbReference type="GO" id="GO:0051537">
    <property type="term" value="F:2 iron, 2 sulfur cluster binding"/>
    <property type="evidence" value="ECO:0007669"/>
    <property type="project" value="UniProtKB-KW"/>
</dbReference>
<dbReference type="Pfam" id="PF04879">
    <property type="entry name" value="Molybdop_Fe4S4"/>
    <property type="match status" value="1"/>
</dbReference>
<evidence type="ECO:0000256" key="14">
    <source>
        <dbReference type="ARBA" id="ARBA00034078"/>
    </source>
</evidence>
<dbReference type="GO" id="GO:0016020">
    <property type="term" value="C:membrane"/>
    <property type="evidence" value="ECO:0007669"/>
    <property type="project" value="UniProtKB-SubCell"/>
</dbReference>
<feature type="domain" description="4Fe-4S ferredoxin-type" evidence="16">
    <location>
        <begin position="184"/>
        <end position="213"/>
    </location>
</feature>
<dbReference type="InterPro" id="IPR001041">
    <property type="entry name" value="2Fe-2S_ferredoxin-type"/>
</dbReference>
<comment type="cofactor">
    <cofactor evidence="14">
        <name>[2Fe-2S] cluster</name>
        <dbReference type="ChEBI" id="CHEBI:190135"/>
    </cofactor>
</comment>
<dbReference type="InterPro" id="IPR054351">
    <property type="entry name" value="NADH_UbQ_OxRdtase_ferredoxin"/>
</dbReference>
<keyword evidence="7" id="KW-0677">Repeat</keyword>
<dbReference type="InterPro" id="IPR006963">
    <property type="entry name" value="Mopterin_OxRdtase_4Fe-4S_dom"/>
</dbReference>
<dbReference type="PROSITE" id="PS00198">
    <property type="entry name" value="4FE4S_FER_1"/>
    <property type="match status" value="1"/>
</dbReference>
<dbReference type="Gene3D" id="2.20.25.90">
    <property type="entry name" value="ADC-like domains"/>
    <property type="match status" value="1"/>
</dbReference>
<dbReference type="Pfam" id="PF22117">
    <property type="entry name" value="Fer4_Nqo3"/>
    <property type="match status" value="1"/>
</dbReference>
<name>A0A6N3EC39_EGGLN</name>
<dbReference type="EC" id="1.2.1.2" evidence="18"/>
<gene>
    <name evidence="18" type="ORF">ELLFYP107_00311</name>
</gene>
<evidence type="ECO:0000256" key="4">
    <source>
        <dbReference type="ARBA" id="ARBA00022485"/>
    </source>
</evidence>
<evidence type="ECO:0000256" key="10">
    <source>
        <dbReference type="ARBA" id="ARBA00023004"/>
    </source>
</evidence>
<comment type="similarity">
    <text evidence="3">Belongs to the complex I 75 kDa subunit family.</text>
</comment>
<comment type="cofactor">
    <cofactor evidence="1">
        <name>[4Fe-4S] cluster</name>
        <dbReference type="ChEBI" id="CHEBI:49883"/>
    </cofactor>
</comment>
<comment type="subcellular location">
    <subcellularLocation>
        <location evidence="2">Membrane</location>
    </subcellularLocation>
</comment>
<keyword evidence="8" id="KW-1278">Translocase</keyword>
<evidence type="ECO:0000256" key="3">
    <source>
        <dbReference type="ARBA" id="ARBA00005404"/>
    </source>
</evidence>
<dbReference type="AlphaFoldDB" id="A0A6N3EC39"/>
<dbReference type="Gene3D" id="3.30.70.20">
    <property type="match status" value="1"/>
</dbReference>
<feature type="domain" description="4Fe-4S Mo/W bis-MGD-type" evidence="17">
    <location>
        <begin position="221"/>
        <end position="276"/>
    </location>
</feature>
<evidence type="ECO:0000256" key="11">
    <source>
        <dbReference type="ARBA" id="ARBA00023014"/>
    </source>
</evidence>
<dbReference type="SUPFAM" id="SSF53706">
    <property type="entry name" value="Formate dehydrogenase/DMSO reductase, domains 1-3"/>
    <property type="match status" value="1"/>
</dbReference>
<evidence type="ECO:0000256" key="5">
    <source>
        <dbReference type="ARBA" id="ARBA00022714"/>
    </source>
</evidence>
<dbReference type="FunFam" id="3.10.20.740:FF:000004">
    <property type="entry name" value="NADH-quinone oxidoreductase"/>
    <property type="match status" value="1"/>
</dbReference>
<keyword evidence="13" id="KW-0472">Membrane</keyword>
<keyword evidence="10" id="KW-0408">Iron</keyword>
<keyword evidence="6" id="KW-0479">Metal-binding</keyword>
<dbReference type="SMART" id="SM00926">
    <property type="entry name" value="Molybdop_Fe4S4"/>
    <property type="match status" value="1"/>
</dbReference>
<evidence type="ECO:0000259" key="16">
    <source>
        <dbReference type="PROSITE" id="PS51379"/>
    </source>
</evidence>
<feature type="domain" description="4Fe-4S ferredoxin-type" evidence="16">
    <location>
        <begin position="141"/>
        <end position="170"/>
    </location>
</feature>
<sequence>MPSITIDGIALDVAEGSTILDAARAAGIRIPTLCFLKERSAIASCRVCVVDVEGLDQPVPSCATPVQDGMKVTTSSPRIEAYRRITLELIIADHGLDSTNYCFSCDKNGACELQAVCREYGVLESPFEAAQKREPVRDENPFLAYDPNLCIRCQRCVGACNDAARNHSLGTAKRGVRTLIEAPFGADWRATDCESCGNCAQACPTGALTEKRRATYRSWETERVRTTCPHCGVGCQLDLVVKDGAIVDAEAAPGPSNQGLLCVKGRSASFDFVDAPDRIRTPLVKNRETGEFEPATWDEALDLVARRFTELRDAHGGESLAAFACSRSTNEDIYLFQKMARIVLQTNNVDCCARV</sequence>
<dbReference type="PANTHER" id="PTHR43105">
    <property type="entry name" value="RESPIRATORY NITRATE REDUCTASE"/>
    <property type="match status" value="1"/>
</dbReference>
<dbReference type="FunFam" id="3.30.70.20:FF:000035">
    <property type="entry name" value="Iron hydrogenase 1"/>
    <property type="match status" value="1"/>
</dbReference>
<evidence type="ECO:0000259" key="17">
    <source>
        <dbReference type="PROSITE" id="PS51669"/>
    </source>
</evidence>
<dbReference type="CDD" id="cd00207">
    <property type="entry name" value="fer2"/>
    <property type="match status" value="1"/>
</dbReference>
<dbReference type="SUPFAM" id="SSF54292">
    <property type="entry name" value="2Fe-2S ferredoxin-like"/>
    <property type="match status" value="1"/>
</dbReference>
<dbReference type="InterPro" id="IPR036010">
    <property type="entry name" value="2Fe-2S_ferredoxin-like_sf"/>
</dbReference>
<feature type="domain" description="2Fe-2S ferredoxin-type" evidence="15">
    <location>
        <begin position="2"/>
        <end position="78"/>
    </location>
</feature>
<evidence type="ECO:0000256" key="2">
    <source>
        <dbReference type="ARBA" id="ARBA00004370"/>
    </source>
</evidence>
<evidence type="ECO:0000256" key="8">
    <source>
        <dbReference type="ARBA" id="ARBA00022967"/>
    </source>
</evidence>
<dbReference type="GO" id="GO:0022904">
    <property type="term" value="P:respiratory electron transport chain"/>
    <property type="evidence" value="ECO:0007669"/>
    <property type="project" value="TreeGrafter"/>
</dbReference>
<dbReference type="SMART" id="SM00929">
    <property type="entry name" value="NADH-G_4Fe-4S_3"/>
    <property type="match status" value="1"/>
</dbReference>
<dbReference type="GO" id="GO:0046872">
    <property type="term" value="F:metal ion binding"/>
    <property type="evidence" value="ECO:0007669"/>
    <property type="project" value="UniProtKB-KW"/>
</dbReference>
<evidence type="ECO:0000256" key="9">
    <source>
        <dbReference type="ARBA" id="ARBA00023002"/>
    </source>
</evidence>
<dbReference type="PROSITE" id="PS00551">
    <property type="entry name" value="MOLYBDOPTERIN_PROK_1"/>
    <property type="match status" value="1"/>
</dbReference>
<dbReference type="InterPro" id="IPR017900">
    <property type="entry name" value="4Fe4S_Fe_S_CS"/>
</dbReference>
<dbReference type="PROSITE" id="PS51085">
    <property type="entry name" value="2FE2S_FER_2"/>
    <property type="match status" value="1"/>
</dbReference>
<keyword evidence="9 18" id="KW-0560">Oxidoreductase</keyword>
<organism evidence="18">
    <name type="scientific">Eggerthella lenta</name>
    <name type="common">Eubacterium lentum</name>
    <dbReference type="NCBI Taxonomy" id="84112"/>
    <lineage>
        <taxon>Bacteria</taxon>
        <taxon>Bacillati</taxon>
        <taxon>Actinomycetota</taxon>
        <taxon>Coriobacteriia</taxon>
        <taxon>Eggerthellales</taxon>
        <taxon>Eggerthellaceae</taxon>
        <taxon>Eggerthella</taxon>
    </lineage>
</organism>
<dbReference type="GO" id="GO:0051539">
    <property type="term" value="F:4 iron, 4 sulfur cluster binding"/>
    <property type="evidence" value="ECO:0007669"/>
    <property type="project" value="UniProtKB-KW"/>
</dbReference>
<keyword evidence="4" id="KW-0004">4Fe-4S</keyword>
<evidence type="ECO:0000313" key="18">
    <source>
        <dbReference type="EMBL" id="VYU37129.1"/>
    </source>
</evidence>
<evidence type="ECO:0000256" key="1">
    <source>
        <dbReference type="ARBA" id="ARBA00001966"/>
    </source>
</evidence>
<dbReference type="InterPro" id="IPR017896">
    <property type="entry name" value="4Fe4S_Fe-S-bd"/>
</dbReference>
<dbReference type="InterPro" id="IPR019574">
    <property type="entry name" value="NADH_UbQ_OxRdtase_Gsu_4Fe4S-bd"/>
</dbReference>
<dbReference type="PROSITE" id="PS51669">
    <property type="entry name" value="4FE4S_MOW_BIS_MGD"/>
    <property type="match status" value="1"/>
</dbReference>
<dbReference type="InterPro" id="IPR050123">
    <property type="entry name" value="Prok_molybdopt-oxidoreductase"/>
</dbReference>
<reference evidence="18" key="1">
    <citation type="submission" date="2019-11" db="EMBL/GenBank/DDBJ databases">
        <authorList>
            <person name="Feng L."/>
        </authorList>
    </citation>
    <scope>NUCLEOTIDE SEQUENCE</scope>
    <source>
        <strain evidence="18">ElentaLFYP107</strain>
    </source>
</reference>
<evidence type="ECO:0000256" key="12">
    <source>
        <dbReference type="ARBA" id="ARBA00023027"/>
    </source>
</evidence>
<accession>A0A6N3EC39</accession>
<evidence type="ECO:0000259" key="15">
    <source>
        <dbReference type="PROSITE" id="PS51085"/>
    </source>
</evidence>
<dbReference type="Pfam" id="PF13510">
    <property type="entry name" value="Fer2_4"/>
    <property type="match status" value="1"/>
</dbReference>
<dbReference type="Pfam" id="PF00384">
    <property type="entry name" value="Molybdopterin"/>
    <property type="match status" value="1"/>
</dbReference>
<evidence type="ECO:0000256" key="6">
    <source>
        <dbReference type="ARBA" id="ARBA00022723"/>
    </source>
</evidence>
<dbReference type="SUPFAM" id="SSF54862">
    <property type="entry name" value="4Fe-4S ferredoxins"/>
    <property type="match status" value="1"/>
</dbReference>